<dbReference type="AlphaFoldDB" id="A0A6P8YTD3"/>
<dbReference type="OrthoDB" id="7699017at2759"/>
<gene>
    <name evidence="3" type="primary">LOC117642841</name>
</gene>
<dbReference type="PANTHER" id="PTHR31912">
    <property type="entry name" value="IP13529P"/>
    <property type="match status" value="1"/>
</dbReference>
<dbReference type="InParanoid" id="A0A6P8YTD3"/>
<keyword evidence="1" id="KW-1133">Transmembrane helix</keyword>
<evidence type="ECO:0000256" key="1">
    <source>
        <dbReference type="SAM" id="Phobius"/>
    </source>
</evidence>
<protein>
    <submittedName>
        <fullName evidence="3">Uncharacterized protein LOC117642841</fullName>
    </submittedName>
</protein>
<dbReference type="GeneID" id="117642841"/>
<evidence type="ECO:0000313" key="2">
    <source>
        <dbReference type="Proteomes" id="UP000515158"/>
    </source>
</evidence>
<dbReference type="RefSeq" id="XP_034237327.1">
    <property type="nucleotide sequence ID" value="XM_034381436.1"/>
</dbReference>
<proteinExistence type="predicted"/>
<dbReference type="Proteomes" id="UP000515158">
    <property type="component" value="Unplaced"/>
</dbReference>
<organism evidence="3">
    <name type="scientific">Thrips palmi</name>
    <name type="common">Melon thrips</name>
    <dbReference type="NCBI Taxonomy" id="161013"/>
    <lineage>
        <taxon>Eukaryota</taxon>
        <taxon>Metazoa</taxon>
        <taxon>Ecdysozoa</taxon>
        <taxon>Arthropoda</taxon>
        <taxon>Hexapoda</taxon>
        <taxon>Insecta</taxon>
        <taxon>Pterygota</taxon>
        <taxon>Neoptera</taxon>
        <taxon>Paraneoptera</taxon>
        <taxon>Thysanoptera</taxon>
        <taxon>Terebrantia</taxon>
        <taxon>Thripoidea</taxon>
        <taxon>Thripidae</taxon>
        <taxon>Thrips</taxon>
    </lineage>
</organism>
<dbReference type="PANTHER" id="PTHR31912:SF34">
    <property type="entry name" value="NOTOCHORD-RELATED PROTEIN"/>
    <property type="match status" value="1"/>
</dbReference>
<feature type="transmembrane region" description="Helical" evidence="1">
    <location>
        <begin position="244"/>
        <end position="269"/>
    </location>
</feature>
<reference evidence="3" key="1">
    <citation type="submission" date="2025-08" db="UniProtKB">
        <authorList>
            <consortium name="RefSeq"/>
        </authorList>
    </citation>
    <scope>IDENTIFICATION</scope>
    <source>
        <tissue evidence="3">Total insect</tissue>
    </source>
</reference>
<dbReference type="KEGG" id="tpal:117642841"/>
<accession>A0A6P8YTD3</accession>
<keyword evidence="1" id="KW-0472">Membrane</keyword>
<keyword evidence="1" id="KW-0812">Transmembrane</keyword>
<feature type="transmembrane region" description="Helical" evidence="1">
    <location>
        <begin position="289"/>
        <end position="309"/>
    </location>
</feature>
<keyword evidence="2" id="KW-1185">Reference proteome</keyword>
<evidence type="ECO:0000313" key="3">
    <source>
        <dbReference type="RefSeq" id="XP_034237327.1"/>
    </source>
</evidence>
<sequence>MAIANIPRHIRTHVNSILLVALYKEKNFDHQSVYGKIVEDLKVLETDSVSIPEHGTCGDNLGHHAVGGFNENFSRSIYFCRYCLIDRKSFHSNHHSQFPLRTPQSHGDCLRGAACNRKGVKFDSEFNKLAEFHVCNPGLASCCAHDLFEGVVAHDMVLFINYFVSGGWFTIPQLNAKIDNFKYDSADYRDKPNTFKEGCEKLSGGAMQIWCFLRLFPLFIKDLVDWEEKQDNLVWKAVLLLNEIVELVMATVIYVSVLPYLDAIIYDYLDLRVVLFPNVLLRPKHHYLTHYYFLLYFFGPMCLTWSMRFESKHSFFKRFARMLRNFRNVLFPLGIKHELFMSYLRLGVELRCDLKPTLSGEFHANVYSLDIQRALQANLPPLMQECVSIVIKGTLYKKGSLLLVQQSHYQCDVQFGRIVLILYDNNTNVFFLVEVMEAEFMPHLRVYKLGARKM</sequence>
<name>A0A6P8YTD3_THRPL</name>